<evidence type="ECO:0000256" key="1">
    <source>
        <dbReference type="ARBA" id="ARBA00004651"/>
    </source>
</evidence>
<dbReference type="PANTHER" id="PTHR45138">
    <property type="entry name" value="REGULATORY COMPONENTS OF SENSORY TRANSDUCTION SYSTEM"/>
    <property type="match status" value="1"/>
</dbReference>
<dbReference type="CDD" id="cd12915">
    <property type="entry name" value="PDC2_DGC_like"/>
    <property type="match status" value="1"/>
</dbReference>
<dbReference type="GO" id="GO:1902201">
    <property type="term" value="P:negative regulation of bacterial-type flagellum-dependent cell motility"/>
    <property type="evidence" value="ECO:0007669"/>
    <property type="project" value="TreeGrafter"/>
</dbReference>
<evidence type="ECO:0000256" key="4">
    <source>
        <dbReference type="ARBA" id="ARBA00022692"/>
    </source>
</evidence>
<keyword evidence="8" id="KW-0175">Coiled coil</keyword>
<comment type="catalytic activity">
    <reaction evidence="7">
        <text>2 GTP = 3',3'-c-di-GMP + 2 diphosphate</text>
        <dbReference type="Rhea" id="RHEA:24898"/>
        <dbReference type="ChEBI" id="CHEBI:33019"/>
        <dbReference type="ChEBI" id="CHEBI:37565"/>
        <dbReference type="ChEBI" id="CHEBI:58805"/>
        <dbReference type="EC" id="2.7.7.65"/>
    </reaction>
</comment>
<dbReference type="Pfam" id="PF02743">
    <property type="entry name" value="dCache_1"/>
    <property type="match status" value="1"/>
</dbReference>
<evidence type="ECO:0000313" key="11">
    <source>
        <dbReference type="Proteomes" id="UP000199391"/>
    </source>
</evidence>
<keyword evidence="4" id="KW-0812">Transmembrane</keyword>
<dbReference type="CDD" id="cd01949">
    <property type="entry name" value="GGDEF"/>
    <property type="match status" value="1"/>
</dbReference>
<dbReference type="EC" id="2.7.7.65" evidence="2"/>
<dbReference type="PROSITE" id="PS50887">
    <property type="entry name" value="GGDEF"/>
    <property type="match status" value="1"/>
</dbReference>
<evidence type="ECO:0000313" key="10">
    <source>
        <dbReference type="EMBL" id="SFU38691.1"/>
    </source>
</evidence>
<dbReference type="RefSeq" id="WP_093553459.1">
    <property type="nucleotide sequence ID" value="NZ_FPBO01000002.1"/>
</dbReference>
<comment type="subcellular location">
    <subcellularLocation>
        <location evidence="1">Cell membrane</location>
        <topology evidence="1">Multi-pass membrane protein</topology>
    </subcellularLocation>
</comment>
<dbReference type="InterPro" id="IPR050469">
    <property type="entry name" value="Diguanylate_Cyclase"/>
</dbReference>
<feature type="domain" description="GGDEF" evidence="9">
    <location>
        <begin position="368"/>
        <end position="506"/>
    </location>
</feature>
<proteinExistence type="predicted"/>
<organism evidence="10 11">
    <name type="scientific">Pseudoduganella namucuonensis</name>
    <dbReference type="NCBI Taxonomy" id="1035707"/>
    <lineage>
        <taxon>Bacteria</taxon>
        <taxon>Pseudomonadati</taxon>
        <taxon>Pseudomonadota</taxon>
        <taxon>Betaproteobacteria</taxon>
        <taxon>Burkholderiales</taxon>
        <taxon>Oxalobacteraceae</taxon>
        <taxon>Telluria group</taxon>
        <taxon>Pseudoduganella</taxon>
    </lineage>
</organism>
<feature type="coiled-coil region" evidence="8">
    <location>
        <begin position="313"/>
        <end position="340"/>
    </location>
</feature>
<dbReference type="InterPro" id="IPR000160">
    <property type="entry name" value="GGDEF_dom"/>
</dbReference>
<reference evidence="11" key="1">
    <citation type="submission" date="2016-10" db="EMBL/GenBank/DDBJ databases">
        <authorList>
            <person name="Varghese N."/>
            <person name="Submissions S."/>
        </authorList>
    </citation>
    <scope>NUCLEOTIDE SEQUENCE [LARGE SCALE GENOMIC DNA]</scope>
    <source>
        <strain evidence="11">CGMCC 1.11014</strain>
    </source>
</reference>
<dbReference type="GO" id="GO:0043709">
    <property type="term" value="P:cell adhesion involved in single-species biofilm formation"/>
    <property type="evidence" value="ECO:0007669"/>
    <property type="project" value="TreeGrafter"/>
</dbReference>
<dbReference type="InterPro" id="IPR033479">
    <property type="entry name" value="dCache_1"/>
</dbReference>
<keyword evidence="11" id="KW-1185">Reference proteome</keyword>
<dbReference type="InterPro" id="IPR029787">
    <property type="entry name" value="Nucleotide_cyclase"/>
</dbReference>
<gene>
    <name evidence="10" type="ORF">SAMN05216552_1002231</name>
</gene>
<dbReference type="NCBIfam" id="TIGR00254">
    <property type="entry name" value="GGDEF"/>
    <property type="match status" value="1"/>
</dbReference>
<dbReference type="OrthoDB" id="9813903at2"/>
<evidence type="ECO:0000256" key="7">
    <source>
        <dbReference type="ARBA" id="ARBA00034247"/>
    </source>
</evidence>
<accession>A0A1I7FRB9</accession>
<keyword evidence="3" id="KW-1003">Cell membrane</keyword>
<dbReference type="GO" id="GO:0005886">
    <property type="term" value="C:plasma membrane"/>
    <property type="evidence" value="ECO:0007669"/>
    <property type="project" value="UniProtKB-SubCell"/>
</dbReference>
<keyword evidence="6" id="KW-0472">Membrane</keyword>
<evidence type="ECO:0000256" key="3">
    <source>
        <dbReference type="ARBA" id="ARBA00022475"/>
    </source>
</evidence>
<evidence type="ECO:0000256" key="5">
    <source>
        <dbReference type="ARBA" id="ARBA00022989"/>
    </source>
</evidence>
<dbReference type="EMBL" id="FPBO01000002">
    <property type="protein sequence ID" value="SFU38691.1"/>
    <property type="molecule type" value="Genomic_DNA"/>
</dbReference>
<dbReference type="GO" id="GO:0052621">
    <property type="term" value="F:diguanylate cyclase activity"/>
    <property type="evidence" value="ECO:0007669"/>
    <property type="project" value="UniProtKB-EC"/>
</dbReference>
<dbReference type="Proteomes" id="UP000199391">
    <property type="component" value="Unassembled WGS sequence"/>
</dbReference>
<evidence type="ECO:0000256" key="2">
    <source>
        <dbReference type="ARBA" id="ARBA00012528"/>
    </source>
</evidence>
<dbReference type="Gene3D" id="3.30.70.270">
    <property type="match status" value="1"/>
</dbReference>
<dbReference type="FunFam" id="3.30.70.270:FF:000001">
    <property type="entry name" value="Diguanylate cyclase domain protein"/>
    <property type="match status" value="1"/>
</dbReference>
<dbReference type="SUPFAM" id="SSF55073">
    <property type="entry name" value="Nucleotide cyclase"/>
    <property type="match status" value="1"/>
</dbReference>
<name>A0A1I7FRB9_9BURK</name>
<dbReference type="SMART" id="SM00267">
    <property type="entry name" value="GGDEF"/>
    <property type="match status" value="1"/>
</dbReference>
<dbReference type="AlphaFoldDB" id="A0A1I7FRB9"/>
<keyword evidence="5" id="KW-1133">Transmembrane helix</keyword>
<dbReference type="STRING" id="1035707.SAMN05216552_1002231"/>
<dbReference type="Pfam" id="PF00990">
    <property type="entry name" value="GGDEF"/>
    <property type="match status" value="1"/>
</dbReference>
<dbReference type="InterPro" id="IPR043128">
    <property type="entry name" value="Rev_trsase/Diguanyl_cyclase"/>
</dbReference>
<evidence type="ECO:0000259" key="9">
    <source>
        <dbReference type="PROSITE" id="PS50887"/>
    </source>
</evidence>
<dbReference type="PANTHER" id="PTHR45138:SF9">
    <property type="entry name" value="DIGUANYLATE CYCLASE DGCM-RELATED"/>
    <property type="match status" value="1"/>
</dbReference>
<protein>
    <recommendedName>
        <fullName evidence="2">diguanylate cyclase</fullName>
        <ecNumber evidence="2">2.7.7.65</ecNumber>
    </recommendedName>
</protein>
<dbReference type="CDD" id="cd12914">
    <property type="entry name" value="PDC1_DGC_like"/>
    <property type="match status" value="1"/>
</dbReference>
<evidence type="ECO:0000256" key="8">
    <source>
        <dbReference type="SAM" id="Coils"/>
    </source>
</evidence>
<dbReference type="Gene3D" id="3.30.450.20">
    <property type="entry name" value="PAS domain"/>
    <property type="match status" value="2"/>
</dbReference>
<evidence type="ECO:0000256" key="6">
    <source>
        <dbReference type="ARBA" id="ARBA00023136"/>
    </source>
</evidence>
<sequence length="515" mass="56072">MLKRFSITFWATVFVATVCLSLVAIDGWRSLNARGELLAATERTTSNLARSMAQHADDTIKAADTSLADIVERIETDGTGPAALRRLHPLMVAQVRNLPQLNGLFVYDATGRWVVNSRPVTPPNVNNADREYFVYHLNHTDSGPHIGLPVVSRSTGKWILPVSRRLNHPDGAFAGVALATIDMDYFKDFYDSLDIGERGAVALVLNSGAMVLRRPTEEHKIGANVINTPVYQAYIRSGDAGKGEFRSTQDGEVRLNSFRALERYPLFVVAALSRSEVLEGWRRDTLLHSLGVLLLAALLALFGRRLIQQIDLRLEAEKELLVARDALESLNRTLEKLALQDGLTGLANRRQFDVTLGNEFSRAIRGGAPLAFIMIDVDCFKQYNDLYGHSAGDDCLRAISKTIRVLTPKRPGDLAARYGGEEIGILLPGTDAAGAAAVAERVRKAIAELRMPHEGSPAKVVTISAGVAAMTPRRGVDNAGELVEAADRALYAAKSAGRNRVEVEGYADQAANNPA</sequence>